<sequence length="103" mass="10012">MSVTRRSLYTAAAAGALLGALWFVPSANATPDRTPHATVLAHTAADASDTGTGDASEPASGADLADTGGVDTTPYLAGGAASLGIGAGFVFYARRARGGASTA</sequence>
<dbReference type="EMBL" id="MVFC01000004">
    <property type="protein sequence ID" value="OON81452.1"/>
    <property type="molecule type" value="Genomic_DNA"/>
</dbReference>
<dbReference type="PROSITE" id="PS51318">
    <property type="entry name" value="TAT"/>
    <property type="match status" value="1"/>
</dbReference>
<feature type="transmembrane region" description="Helical" evidence="2">
    <location>
        <begin position="75"/>
        <end position="93"/>
    </location>
</feature>
<feature type="signal peptide" evidence="3">
    <location>
        <begin position="1"/>
        <end position="29"/>
    </location>
</feature>
<keyword evidence="2" id="KW-0472">Membrane</keyword>
<evidence type="ECO:0000313" key="5">
    <source>
        <dbReference type="Proteomes" id="UP000190539"/>
    </source>
</evidence>
<feature type="chain" id="PRO_5012708564" description="LPXTG cell wall anchor domain-containing protein" evidence="3">
    <location>
        <begin position="30"/>
        <end position="103"/>
    </location>
</feature>
<gene>
    <name evidence="4" type="ORF">B1H18_09085</name>
</gene>
<dbReference type="NCBIfam" id="NF041528">
    <property type="entry name" value="strep_LAETG"/>
    <property type="match status" value="1"/>
</dbReference>
<evidence type="ECO:0008006" key="6">
    <source>
        <dbReference type="Google" id="ProtNLM"/>
    </source>
</evidence>
<proteinExistence type="predicted"/>
<dbReference type="RefSeq" id="WP_077966485.1">
    <property type="nucleotide sequence ID" value="NZ_CP045178.1"/>
</dbReference>
<feature type="region of interest" description="Disordered" evidence="1">
    <location>
        <begin position="43"/>
        <end position="67"/>
    </location>
</feature>
<name>A0A1V4AD56_9ACTN</name>
<dbReference type="InterPro" id="IPR006311">
    <property type="entry name" value="TAT_signal"/>
</dbReference>
<accession>A0A1V4AD56</accession>
<keyword evidence="3" id="KW-0732">Signal</keyword>
<dbReference type="Proteomes" id="UP000190539">
    <property type="component" value="Unassembled WGS sequence"/>
</dbReference>
<evidence type="ECO:0000313" key="4">
    <source>
        <dbReference type="EMBL" id="OON81452.1"/>
    </source>
</evidence>
<keyword evidence="2" id="KW-1133">Transmembrane helix</keyword>
<feature type="compositionally biased region" description="Low complexity" evidence="1">
    <location>
        <begin position="43"/>
        <end position="56"/>
    </location>
</feature>
<evidence type="ECO:0000256" key="2">
    <source>
        <dbReference type="SAM" id="Phobius"/>
    </source>
</evidence>
<reference evidence="4 5" key="1">
    <citation type="submission" date="2017-02" db="EMBL/GenBank/DDBJ databases">
        <title>Draft Genome Sequence of Streptomyces tsukubaensis F601, a Producer of the immunosuppressant tacrolimus FK506.</title>
        <authorList>
            <person name="Zong G."/>
            <person name="Zhong C."/>
            <person name="Fu J."/>
            <person name="Qin R."/>
            <person name="Cao G."/>
        </authorList>
    </citation>
    <scope>NUCLEOTIDE SEQUENCE [LARGE SCALE GENOMIC DNA]</scope>
    <source>
        <strain evidence="4 5">F601</strain>
    </source>
</reference>
<protein>
    <recommendedName>
        <fullName evidence="6">LPXTG cell wall anchor domain-containing protein</fullName>
    </recommendedName>
</protein>
<evidence type="ECO:0000256" key="3">
    <source>
        <dbReference type="SAM" id="SignalP"/>
    </source>
</evidence>
<keyword evidence="5" id="KW-1185">Reference proteome</keyword>
<dbReference type="AlphaFoldDB" id="A0A1V4AD56"/>
<evidence type="ECO:0000256" key="1">
    <source>
        <dbReference type="SAM" id="MobiDB-lite"/>
    </source>
</evidence>
<dbReference type="STRING" id="83656.B1H18_09085"/>
<organism evidence="4 5">
    <name type="scientific">Streptomyces tsukubensis</name>
    <dbReference type="NCBI Taxonomy" id="83656"/>
    <lineage>
        <taxon>Bacteria</taxon>
        <taxon>Bacillati</taxon>
        <taxon>Actinomycetota</taxon>
        <taxon>Actinomycetes</taxon>
        <taxon>Kitasatosporales</taxon>
        <taxon>Streptomycetaceae</taxon>
        <taxon>Streptomyces</taxon>
    </lineage>
</organism>
<dbReference type="NCBIfam" id="TIGR01167">
    <property type="entry name" value="LPXTG_anchor"/>
    <property type="match status" value="1"/>
</dbReference>
<comment type="caution">
    <text evidence="4">The sequence shown here is derived from an EMBL/GenBank/DDBJ whole genome shotgun (WGS) entry which is preliminary data.</text>
</comment>
<keyword evidence="2" id="KW-0812">Transmembrane</keyword>